<sequence>ALVSIEATLVDAPSLEVNTATGKKFELQTTSVSSTPVTFILRRNSNGTVNRECTPDVGGCRGGSW</sequence>
<protein>
    <submittedName>
        <fullName evidence="1">Uncharacterized protein</fullName>
    </submittedName>
</protein>
<dbReference type="EMBL" id="LAZR01039413">
    <property type="protein sequence ID" value="KKL17066.1"/>
    <property type="molecule type" value="Genomic_DNA"/>
</dbReference>
<name>A0A0F9DH38_9ZZZZ</name>
<proteinExistence type="predicted"/>
<feature type="non-terminal residue" evidence="1">
    <location>
        <position position="1"/>
    </location>
</feature>
<comment type="caution">
    <text evidence="1">The sequence shown here is derived from an EMBL/GenBank/DDBJ whole genome shotgun (WGS) entry which is preliminary data.</text>
</comment>
<dbReference type="AlphaFoldDB" id="A0A0F9DH38"/>
<reference evidence="1" key="1">
    <citation type="journal article" date="2015" name="Nature">
        <title>Complex archaea that bridge the gap between prokaryotes and eukaryotes.</title>
        <authorList>
            <person name="Spang A."/>
            <person name="Saw J.H."/>
            <person name="Jorgensen S.L."/>
            <person name="Zaremba-Niedzwiedzka K."/>
            <person name="Martijn J."/>
            <person name="Lind A.E."/>
            <person name="van Eijk R."/>
            <person name="Schleper C."/>
            <person name="Guy L."/>
            <person name="Ettema T.J."/>
        </authorList>
    </citation>
    <scope>NUCLEOTIDE SEQUENCE</scope>
</reference>
<accession>A0A0F9DH38</accession>
<gene>
    <name evidence="1" type="ORF">LCGC14_2489260</name>
</gene>
<evidence type="ECO:0000313" key="1">
    <source>
        <dbReference type="EMBL" id="KKL17066.1"/>
    </source>
</evidence>
<organism evidence="1">
    <name type="scientific">marine sediment metagenome</name>
    <dbReference type="NCBI Taxonomy" id="412755"/>
    <lineage>
        <taxon>unclassified sequences</taxon>
        <taxon>metagenomes</taxon>
        <taxon>ecological metagenomes</taxon>
    </lineage>
</organism>